<comment type="caution">
    <text evidence="2">The sequence shown here is derived from an EMBL/GenBank/DDBJ whole genome shotgun (WGS) entry which is preliminary data.</text>
</comment>
<evidence type="ECO:0000256" key="1">
    <source>
        <dbReference type="SAM" id="MobiDB-lite"/>
    </source>
</evidence>
<dbReference type="Proteomes" id="UP000485058">
    <property type="component" value="Unassembled WGS sequence"/>
</dbReference>
<sequence length="153" mass="15637">AELPGPLLLAGDLLVGALPGSVHWLLWCAVCSKLSATWDGTVYGLQQTLAAPGLPPITAPVYMEVDSNTAGGMGSDTTRALRATVMYAPSCDSQLSNYRAATLNIQQSMATGQAVSMALYATGTAGDFGDAGTAPTEVPSPSMAQLIDTSVSQ</sequence>
<keyword evidence="3" id="KW-1185">Reference proteome</keyword>
<name>A0A699ZPN0_HAELA</name>
<proteinExistence type="predicted"/>
<dbReference type="AlphaFoldDB" id="A0A699ZPN0"/>
<reference evidence="2 3" key="1">
    <citation type="submission" date="2020-02" db="EMBL/GenBank/DDBJ databases">
        <title>Draft genome sequence of Haematococcus lacustris strain NIES-144.</title>
        <authorList>
            <person name="Morimoto D."/>
            <person name="Nakagawa S."/>
            <person name="Yoshida T."/>
            <person name="Sawayama S."/>
        </authorList>
    </citation>
    <scope>NUCLEOTIDE SEQUENCE [LARGE SCALE GENOMIC DNA]</scope>
    <source>
        <strain evidence="2 3">NIES-144</strain>
    </source>
</reference>
<dbReference type="EMBL" id="BLLF01002592">
    <property type="protein sequence ID" value="GFH24643.1"/>
    <property type="molecule type" value="Genomic_DNA"/>
</dbReference>
<evidence type="ECO:0000313" key="2">
    <source>
        <dbReference type="EMBL" id="GFH24643.1"/>
    </source>
</evidence>
<feature type="non-terminal residue" evidence="2">
    <location>
        <position position="1"/>
    </location>
</feature>
<feature type="non-terminal residue" evidence="2">
    <location>
        <position position="153"/>
    </location>
</feature>
<feature type="region of interest" description="Disordered" evidence="1">
    <location>
        <begin position="131"/>
        <end position="153"/>
    </location>
</feature>
<organism evidence="2 3">
    <name type="scientific">Haematococcus lacustris</name>
    <name type="common">Green alga</name>
    <name type="synonym">Haematococcus pluvialis</name>
    <dbReference type="NCBI Taxonomy" id="44745"/>
    <lineage>
        <taxon>Eukaryota</taxon>
        <taxon>Viridiplantae</taxon>
        <taxon>Chlorophyta</taxon>
        <taxon>core chlorophytes</taxon>
        <taxon>Chlorophyceae</taxon>
        <taxon>CS clade</taxon>
        <taxon>Chlamydomonadales</taxon>
        <taxon>Haematococcaceae</taxon>
        <taxon>Haematococcus</taxon>
    </lineage>
</organism>
<evidence type="ECO:0000313" key="3">
    <source>
        <dbReference type="Proteomes" id="UP000485058"/>
    </source>
</evidence>
<protein>
    <submittedName>
        <fullName evidence="2">Uncharacterized protein</fullName>
    </submittedName>
</protein>
<gene>
    <name evidence="2" type="ORF">HaLaN_22474</name>
</gene>
<accession>A0A699ZPN0</accession>